<dbReference type="GO" id="GO:0046969">
    <property type="term" value="F:histone H3K9 deacetylase activity, NAD-dependent"/>
    <property type="evidence" value="ECO:0007669"/>
    <property type="project" value="TreeGrafter"/>
</dbReference>
<feature type="binding site" evidence="7">
    <location>
        <position position="140"/>
    </location>
    <ligand>
        <name>Zn(2+)</name>
        <dbReference type="ChEBI" id="CHEBI:29105"/>
    </ligand>
</feature>
<dbReference type="PANTHER" id="PTHR11085:SF12">
    <property type="entry name" value="NAD-DEPENDENT PROTEIN DEACYLASE SIRTUIN-6"/>
    <property type="match status" value="1"/>
</dbReference>
<evidence type="ECO:0000256" key="5">
    <source>
        <dbReference type="ARBA" id="ARBA00023027"/>
    </source>
</evidence>
<proteinExistence type="inferred from homology"/>
<dbReference type="InterPro" id="IPR026590">
    <property type="entry name" value="Ssirtuin_cat_dom"/>
</dbReference>
<evidence type="ECO:0000256" key="7">
    <source>
        <dbReference type="PROSITE-ProRule" id="PRU00236"/>
    </source>
</evidence>
<evidence type="ECO:0000256" key="3">
    <source>
        <dbReference type="ARBA" id="ARBA00022723"/>
    </source>
</evidence>
<evidence type="ECO:0000256" key="6">
    <source>
        <dbReference type="ARBA" id="ARBA00038170"/>
    </source>
</evidence>
<dbReference type="Gene3D" id="2.20.28.200">
    <property type="match status" value="1"/>
</dbReference>
<dbReference type="GO" id="GO:0070403">
    <property type="term" value="F:NAD+ binding"/>
    <property type="evidence" value="ECO:0007669"/>
    <property type="project" value="InterPro"/>
</dbReference>
<keyword evidence="2" id="KW-0808">Transferase</keyword>
<feature type="binding site" evidence="7">
    <location>
        <position position="143"/>
    </location>
    <ligand>
        <name>Zn(2+)</name>
        <dbReference type="ChEBI" id="CHEBI:29105"/>
    </ligand>
</feature>
<feature type="region of interest" description="Disordered" evidence="8">
    <location>
        <begin position="291"/>
        <end position="337"/>
    </location>
</feature>
<dbReference type="GO" id="GO:0005634">
    <property type="term" value="C:nucleus"/>
    <property type="evidence" value="ECO:0007669"/>
    <property type="project" value="TreeGrafter"/>
</dbReference>
<name>A0AAF3F4D1_9BILA</name>
<dbReference type="PANTHER" id="PTHR11085">
    <property type="entry name" value="NAD-DEPENDENT PROTEIN DEACYLASE SIRTUIN-5, MITOCHONDRIAL-RELATED"/>
    <property type="match status" value="1"/>
</dbReference>
<organism evidence="10 11">
    <name type="scientific">Mesorhabditis belari</name>
    <dbReference type="NCBI Taxonomy" id="2138241"/>
    <lineage>
        <taxon>Eukaryota</taxon>
        <taxon>Metazoa</taxon>
        <taxon>Ecdysozoa</taxon>
        <taxon>Nematoda</taxon>
        <taxon>Chromadorea</taxon>
        <taxon>Rhabditida</taxon>
        <taxon>Rhabditina</taxon>
        <taxon>Rhabditomorpha</taxon>
        <taxon>Rhabditoidea</taxon>
        <taxon>Rhabditidae</taxon>
        <taxon>Mesorhabditinae</taxon>
        <taxon>Mesorhabditis</taxon>
    </lineage>
</organism>
<evidence type="ECO:0000313" key="11">
    <source>
        <dbReference type="WBParaSite" id="MBELARI_LOCUS21390"/>
    </source>
</evidence>
<evidence type="ECO:0000313" key="10">
    <source>
        <dbReference type="Proteomes" id="UP000887575"/>
    </source>
</evidence>
<accession>A0AAF3F4D1</accession>
<keyword evidence="4 7" id="KW-0862">Zinc</keyword>
<dbReference type="InterPro" id="IPR050134">
    <property type="entry name" value="NAD-dep_sirtuin_deacylases"/>
</dbReference>
<dbReference type="Pfam" id="PF02146">
    <property type="entry name" value="SIR2"/>
    <property type="match status" value="1"/>
</dbReference>
<comment type="similarity">
    <text evidence="6">Belongs to the sirtuin family. Class IV subfamily.</text>
</comment>
<keyword evidence="5" id="KW-0520">NAD</keyword>
<feature type="domain" description="Deacetylase sirtuin-type" evidence="9">
    <location>
        <begin position="27"/>
        <end position="256"/>
    </location>
</feature>
<dbReference type="GO" id="GO:0000122">
    <property type="term" value="P:negative regulation of transcription by RNA polymerase II"/>
    <property type="evidence" value="ECO:0007669"/>
    <property type="project" value="TreeGrafter"/>
</dbReference>
<dbReference type="SUPFAM" id="SSF52467">
    <property type="entry name" value="DHS-like NAD/FAD-binding domain"/>
    <property type="match status" value="1"/>
</dbReference>
<feature type="binding site" evidence="7">
    <location>
        <position position="174"/>
    </location>
    <ligand>
        <name>Zn(2+)</name>
        <dbReference type="ChEBI" id="CHEBI:29105"/>
    </ligand>
</feature>
<reference evidence="11" key="1">
    <citation type="submission" date="2024-02" db="UniProtKB">
        <authorList>
            <consortium name="WormBaseParasite"/>
        </authorList>
    </citation>
    <scope>IDENTIFICATION</scope>
</reference>
<dbReference type="EC" id="2.3.1.286" evidence="1"/>
<evidence type="ECO:0000256" key="2">
    <source>
        <dbReference type="ARBA" id="ARBA00022679"/>
    </source>
</evidence>
<dbReference type="PROSITE" id="PS50305">
    <property type="entry name" value="SIRTUIN"/>
    <property type="match status" value="1"/>
</dbReference>
<dbReference type="Proteomes" id="UP000887575">
    <property type="component" value="Unassembled WGS sequence"/>
</dbReference>
<dbReference type="WBParaSite" id="MBELARI_LOCUS21390">
    <property type="protein sequence ID" value="MBELARI_LOCUS21390"/>
    <property type="gene ID" value="MBELARI_LOCUS21390"/>
</dbReference>
<protein>
    <recommendedName>
        <fullName evidence="1">protein acetyllysine N-acetyltransferase</fullName>
        <ecNumber evidence="1">2.3.1.286</ecNumber>
    </recommendedName>
</protein>
<feature type="binding site" evidence="7">
    <location>
        <position position="165"/>
    </location>
    <ligand>
        <name>Zn(2+)</name>
        <dbReference type="ChEBI" id="CHEBI:29105"/>
    </ligand>
</feature>
<dbReference type="FunFam" id="3.40.50.1220:FF:000038">
    <property type="entry name" value="NAD-dependent protein deacetylase sirtuin-6 isoform X2"/>
    <property type="match status" value="1"/>
</dbReference>
<dbReference type="Gene3D" id="3.40.50.1220">
    <property type="entry name" value="TPP-binding domain"/>
    <property type="match status" value="1"/>
</dbReference>
<feature type="active site" description="Proton acceptor" evidence="7">
    <location>
        <position position="132"/>
    </location>
</feature>
<dbReference type="GO" id="GO:0003714">
    <property type="term" value="F:transcription corepressor activity"/>
    <property type="evidence" value="ECO:0007669"/>
    <property type="project" value="TreeGrafter"/>
</dbReference>
<evidence type="ECO:0000256" key="1">
    <source>
        <dbReference type="ARBA" id="ARBA00012928"/>
    </source>
</evidence>
<dbReference type="InterPro" id="IPR029035">
    <property type="entry name" value="DHS-like_NAD/FAD-binding_dom"/>
</dbReference>
<keyword evidence="10" id="KW-1185">Reference proteome</keyword>
<evidence type="ECO:0000259" key="9">
    <source>
        <dbReference type="PROSITE" id="PS50305"/>
    </source>
</evidence>
<dbReference type="InterPro" id="IPR003000">
    <property type="entry name" value="Sirtuin"/>
</dbReference>
<sequence>MAVNYSDCLSPYDNKGKVGMPEIFDKEEDIERKCGQMAEWIQEAKHLLVITGAGISTSAGIADFRGPKGVWTLEKQGKNPESIDFCSALPTYTHHALKRLEEHGFLSYLVSQNVDGLHLRSGFPLNRLAELHGNVFAEQCIKCRRRYYRTTPVESFCLRPTGNFCEGTPRGRPCRGALHDMTLDWEHDLPEPDFTTSSTWAQVADLCICLGTSLQIVPVVNSIFKAQFDQERKVDLAIHARVDEVMKKVMMRLGLDTVKSEGDGDDGDGDVCVKREEDFVMKSKRPLENLKTLLKEKTKRKRKHSEGNELSLTAPEMKPETTAEISNNASLNDVKYD</sequence>
<evidence type="ECO:0000256" key="4">
    <source>
        <dbReference type="ARBA" id="ARBA00022833"/>
    </source>
</evidence>
<dbReference type="AlphaFoldDB" id="A0AAF3F4D1"/>
<evidence type="ECO:0000256" key="8">
    <source>
        <dbReference type="SAM" id="MobiDB-lite"/>
    </source>
</evidence>
<dbReference type="GO" id="GO:0046872">
    <property type="term" value="F:metal ion binding"/>
    <property type="evidence" value="ECO:0007669"/>
    <property type="project" value="UniProtKB-KW"/>
</dbReference>
<keyword evidence="3 7" id="KW-0479">Metal-binding</keyword>